<keyword evidence="2" id="KW-0560">Oxidoreductase</keyword>
<reference evidence="3" key="1">
    <citation type="submission" date="2019-11" db="EMBL/GenBank/DDBJ databases">
        <title>Microbial mats filling the niche in hypersaline microbial mats.</title>
        <authorList>
            <person name="Wong H.L."/>
            <person name="Macleod F.I."/>
            <person name="White R.A. III"/>
            <person name="Burns B.P."/>
        </authorList>
    </citation>
    <scope>NUCLEOTIDE SEQUENCE</scope>
    <source>
        <strain evidence="3">Rbin_158</strain>
    </source>
</reference>
<comment type="similarity">
    <text evidence="1">Belongs to the short-chain dehydrogenases/reductases (SDR) family.</text>
</comment>
<feature type="non-terminal residue" evidence="3">
    <location>
        <position position="1"/>
    </location>
</feature>
<evidence type="ECO:0000256" key="2">
    <source>
        <dbReference type="ARBA" id="ARBA00023002"/>
    </source>
</evidence>
<protein>
    <submittedName>
        <fullName evidence="3">SDR family oxidoreductase</fullName>
    </submittedName>
</protein>
<dbReference type="AlphaFoldDB" id="A0A9D5JVR4"/>
<evidence type="ECO:0000256" key="1">
    <source>
        <dbReference type="ARBA" id="ARBA00006484"/>
    </source>
</evidence>
<dbReference type="InterPro" id="IPR002347">
    <property type="entry name" value="SDR_fam"/>
</dbReference>
<dbReference type="PRINTS" id="PR00081">
    <property type="entry name" value="GDHRDH"/>
</dbReference>
<dbReference type="EMBL" id="WJJP01000367">
    <property type="protein sequence ID" value="MBD3325172.1"/>
    <property type="molecule type" value="Genomic_DNA"/>
</dbReference>
<proteinExistence type="inferred from homology"/>
<dbReference type="Gene3D" id="3.40.50.720">
    <property type="entry name" value="NAD(P)-binding Rossmann-like Domain"/>
    <property type="match status" value="1"/>
</dbReference>
<organism evidence="3 4">
    <name type="scientific">candidate division KSB3 bacterium</name>
    <dbReference type="NCBI Taxonomy" id="2044937"/>
    <lineage>
        <taxon>Bacteria</taxon>
        <taxon>candidate division KSB3</taxon>
    </lineage>
</organism>
<evidence type="ECO:0000313" key="3">
    <source>
        <dbReference type="EMBL" id="MBD3325172.1"/>
    </source>
</evidence>
<comment type="caution">
    <text evidence="3">The sequence shown here is derived from an EMBL/GenBank/DDBJ whole genome shotgun (WGS) entry which is preliminary data.</text>
</comment>
<sequence length="127" mass="13679">VINMASKNGMAGEFGYTHYDASKGGIIMLTRTMSLELAHLGIRVNAVCPGYCVTPMSAEIDSPEFVENFVDRYIPMNRHGRVEDIAPAFLFLASDDAAFMTGQTVVLDGGQLAGQKPGPELLAKINL</sequence>
<dbReference type="PANTHER" id="PTHR24321:SF8">
    <property type="entry name" value="ESTRADIOL 17-BETA-DEHYDROGENASE 8-RELATED"/>
    <property type="match status" value="1"/>
</dbReference>
<gene>
    <name evidence="3" type="ORF">GF339_11350</name>
</gene>
<dbReference type="Proteomes" id="UP000649604">
    <property type="component" value="Unassembled WGS sequence"/>
</dbReference>
<dbReference type="InterPro" id="IPR036291">
    <property type="entry name" value="NAD(P)-bd_dom_sf"/>
</dbReference>
<name>A0A9D5JVR4_9BACT</name>
<evidence type="ECO:0000313" key="4">
    <source>
        <dbReference type="Proteomes" id="UP000649604"/>
    </source>
</evidence>
<dbReference type="GO" id="GO:0016491">
    <property type="term" value="F:oxidoreductase activity"/>
    <property type="evidence" value="ECO:0007669"/>
    <property type="project" value="UniProtKB-KW"/>
</dbReference>
<dbReference type="PANTHER" id="PTHR24321">
    <property type="entry name" value="DEHYDROGENASES, SHORT CHAIN"/>
    <property type="match status" value="1"/>
</dbReference>
<accession>A0A9D5JVR4</accession>
<dbReference type="SUPFAM" id="SSF51735">
    <property type="entry name" value="NAD(P)-binding Rossmann-fold domains"/>
    <property type="match status" value="1"/>
</dbReference>
<dbReference type="Pfam" id="PF13561">
    <property type="entry name" value="adh_short_C2"/>
    <property type="match status" value="1"/>
</dbReference>